<dbReference type="RefSeq" id="XP_062702568.1">
    <property type="nucleotide sequence ID" value="XM_062846584.1"/>
</dbReference>
<keyword evidence="3" id="KW-1185">Reference proteome</keyword>
<dbReference type="PANTHER" id="PTHR46849">
    <property type="entry name" value="RCC1 DOMAIN-CONTAINING PROTEIN 1"/>
    <property type="match status" value="1"/>
</dbReference>
<dbReference type="EnsemblMetazoa" id="AALFPA23_012634.R18165">
    <property type="protein sequence ID" value="AALFPA23_012634.P18165"/>
    <property type="gene ID" value="AALFPA23_012634"/>
</dbReference>
<dbReference type="Proteomes" id="UP000069940">
    <property type="component" value="Unassembled WGS sequence"/>
</dbReference>
<dbReference type="PRINTS" id="PR00633">
    <property type="entry name" value="RCCNDNSATION"/>
</dbReference>
<dbReference type="GeneID" id="134285562"/>
<dbReference type="InterPro" id="IPR000408">
    <property type="entry name" value="Reg_chr_condens"/>
</dbReference>
<proteinExistence type="predicted"/>
<dbReference type="SUPFAM" id="SSF50985">
    <property type="entry name" value="RCC1/BLIP-II"/>
    <property type="match status" value="1"/>
</dbReference>
<evidence type="ECO:0008006" key="4">
    <source>
        <dbReference type="Google" id="ProtNLM"/>
    </source>
</evidence>
<accession>A0ABM1YW17</accession>
<dbReference type="PANTHER" id="PTHR46849:SF1">
    <property type="entry name" value="RCC1 DOMAIN-CONTAINING PROTEIN 1"/>
    <property type="match status" value="1"/>
</dbReference>
<reference evidence="3" key="1">
    <citation type="journal article" date="2015" name="Proc. Natl. Acad. Sci. U.S.A.">
        <title>Genome sequence of the Asian Tiger mosquito, Aedes albopictus, reveals insights into its biology, genetics, and evolution.</title>
        <authorList>
            <person name="Chen X.G."/>
            <person name="Jiang X."/>
            <person name="Gu J."/>
            <person name="Xu M."/>
            <person name="Wu Y."/>
            <person name="Deng Y."/>
            <person name="Zhang C."/>
            <person name="Bonizzoni M."/>
            <person name="Dermauw W."/>
            <person name="Vontas J."/>
            <person name="Armbruster P."/>
            <person name="Huang X."/>
            <person name="Yang Y."/>
            <person name="Zhang H."/>
            <person name="He W."/>
            <person name="Peng H."/>
            <person name="Liu Y."/>
            <person name="Wu K."/>
            <person name="Chen J."/>
            <person name="Lirakis M."/>
            <person name="Topalis P."/>
            <person name="Van Leeuwen T."/>
            <person name="Hall A.B."/>
            <person name="Jiang X."/>
            <person name="Thorpe C."/>
            <person name="Mueller R.L."/>
            <person name="Sun C."/>
            <person name="Waterhouse R.M."/>
            <person name="Yan G."/>
            <person name="Tu Z.J."/>
            <person name="Fang X."/>
            <person name="James A.A."/>
        </authorList>
    </citation>
    <scope>NUCLEOTIDE SEQUENCE [LARGE SCALE GENOMIC DNA]</scope>
    <source>
        <strain evidence="3">Foshan</strain>
    </source>
</reference>
<dbReference type="Pfam" id="PF00415">
    <property type="entry name" value="RCC1"/>
    <property type="match status" value="2"/>
</dbReference>
<dbReference type="PROSITE" id="PS00626">
    <property type="entry name" value="RCC1_2"/>
    <property type="match status" value="1"/>
</dbReference>
<organism evidence="2 3">
    <name type="scientific">Aedes albopictus</name>
    <name type="common">Asian tiger mosquito</name>
    <name type="synonym">Stegomyia albopicta</name>
    <dbReference type="NCBI Taxonomy" id="7160"/>
    <lineage>
        <taxon>Eukaryota</taxon>
        <taxon>Metazoa</taxon>
        <taxon>Ecdysozoa</taxon>
        <taxon>Arthropoda</taxon>
        <taxon>Hexapoda</taxon>
        <taxon>Insecta</taxon>
        <taxon>Pterygota</taxon>
        <taxon>Neoptera</taxon>
        <taxon>Endopterygota</taxon>
        <taxon>Diptera</taxon>
        <taxon>Nematocera</taxon>
        <taxon>Culicoidea</taxon>
        <taxon>Culicidae</taxon>
        <taxon>Culicinae</taxon>
        <taxon>Aedini</taxon>
        <taxon>Aedes</taxon>
        <taxon>Stegomyia</taxon>
    </lineage>
</organism>
<dbReference type="InterPro" id="IPR052830">
    <property type="entry name" value="RCC1_domain-containing"/>
</dbReference>
<protein>
    <recommendedName>
        <fullName evidence="4">RCC1 domain-containing protein 1</fullName>
    </recommendedName>
</protein>
<feature type="repeat" description="RCC1" evidence="1">
    <location>
        <begin position="228"/>
        <end position="291"/>
    </location>
</feature>
<evidence type="ECO:0000313" key="2">
    <source>
        <dbReference type="EnsemblMetazoa" id="AALFPA23_012634.P18165"/>
    </source>
</evidence>
<dbReference type="InterPro" id="IPR009091">
    <property type="entry name" value="RCC1/BLIP-II"/>
</dbReference>
<dbReference type="Gene3D" id="2.130.10.30">
    <property type="entry name" value="Regulator of chromosome condensation 1/beta-lactamase-inhibitor protein II"/>
    <property type="match status" value="1"/>
</dbReference>
<feature type="repeat" description="RCC1" evidence="1">
    <location>
        <begin position="175"/>
        <end position="227"/>
    </location>
</feature>
<reference evidence="2" key="2">
    <citation type="submission" date="2025-05" db="UniProtKB">
        <authorList>
            <consortium name="EnsemblMetazoa"/>
        </authorList>
    </citation>
    <scope>IDENTIFICATION</scope>
    <source>
        <strain evidence="2">Foshan</strain>
    </source>
</reference>
<name>A0ABM1YW17_AEDAL</name>
<dbReference type="PROSITE" id="PS50012">
    <property type="entry name" value="RCC1_3"/>
    <property type="match status" value="2"/>
</dbReference>
<evidence type="ECO:0000313" key="3">
    <source>
        <dbReference type="Proteomes" id="UP000069940"/>
    </source>
</evidence>
<sequence length="359" mass="39220">MTAKYWIYGFNPFDVDGNGDLKELDFSQFFSDSKGEFLIELTATHALVATGSSLLAFSCINETSHTVDAGSRIVQLSANNWYCLILLENGHLLKYDIYSQQTNKLDFLTVENSPETESTETITHIACGEKVSVAVTSPGKFVFNIPSKTFTFPKHVRIRKIAVGLEHCLLLTGNGDVYSWGCGLRGQLGNGEITPHQEQPQLVEALAGVKIVDIAAGGWHSAAVSSFGDLYCWGWNSKGQLGLVDETQSKGAVFALPQVIDFAGKDDGDLEEISIENVHCGYGHTVVVSSKGELYFAGNDLQIKLDYAHVERNPKLCGFKKFESVPKAEGVKLWKSGPNSLVFISEVGEMSGQSTSFRQ</sequence>
<evidence type="ECO:0000256" key="1">
    <source>
        <dbReference type="PROSITE-ProRule" id="PRU00235"/>
    </source>
</evidence>